<evidence type="ECO:0000313" key="9">
    <source>
        <dbReference type="EMBL" id="MFD2649822.1"/>
    </source>
</evidence>
<dbReference type="InterPro" id="IPR000326">
    <property type="entry name" value="PAP2/HPO"/>
</dbReference>
<feature type="transmembrane region" description="Helical" evidence="7">
    <location>
        <begin position="152"/>
        <end position="180"/>
    </location>
</feature>
<reference evidence="10" key="1">
    <citation type="journal article" date="2019" name="Int. J. Syst. Evol. Microbiol.">
        <title>The Global Catalogue of Microorganisms (GCM) 10K type strain sequencing project: providing services to taxonomists for standard genome sequencing and annotation.</title>
        <authorList>
            <consortium name="The Broad Institute Genomics Platform"/>
            <consortium name="The Broad Institute Genome Sequencing Center for Infectious Disease"/>
            <person name="Wu L."/>
            <person name="Ma J."/>
        </authorList>
    </citation>
    <scope>NUCLEOTIDE SEQUENCE [LARGE SCALE GENOMIC DNA]</scope>
    <source>
        <strain evidence="10">CCM 7427</strain>
    </source>
</reference>
<feature type="transmembrane region" description="Helical" evidence="7">
    <location>
        <begin position="14"/>
        <end position="35"/>
    </location>
</feature>
<sequence length="242" mass="26925">MNKPWPLGLDRGRWIVFCVGVLAGLAILSQVDVWASRAAIGWPDAWRAPFFFITDYGLSDWILIPTLITTLIGLVALLVVRGRWRPVTVELTLLSAYVFVGVGLPGLISNLIKRLIGRGRPTEFDDVGAFSFQNVFNDWTFQSFPSGHTTTAIALAFTIGFLWPRLFPVLMVVGLVVGISRVPVGMHYPTDVFGGLIVGMLGAYLVRNVFALRGWLFERQPDGRMVFRGFPALRQAFQRAAR</sequence>
<dbReference type="PANTHER" id="PTHR14969">
    <property type="entry name" value="SPHINGOSINE-1-PHOSPHATE PHOSPHOHYDROLASE"/>
    <property type="match status" value="1"/>
</dbReference>
<dbReference type="PANTHER" id="PTHR14969:SF62">
    <property type="entry name" value="DECAPRENYLPHOSPHORYL-5-PHOSPHORIBOSE PHOSPHATASE RV3807C-RELATED"/>
    <property type="match status" value="1"/>
</dbReference>
<dbReference type="Pfam" id="PF01569">
    <property type="entry name" value="PAP2"/>
    <property type="match status" value="1"/>
</dbReference>
<dbReference type="EMBL" id="JBHUNP010000001">
    <property type="protein sequence ID" value="MFD2649822.1"/>
    <property type="molecule type" value="Genomic_DNA"/>
</dbReference>
<dbReference type="Gene3D" id="1.20.144.10">
    <property type="entry name" value="Phosphatidic acid phosphatase type 2/haloperoxidase"/>
    <property type="match status" value="1"/>
</dbReference>
<proteinExistence type="predicted"/>
<dbReference type="SUPFAM" id="SSF48317">
    <property type="entry name" value="Acid phosphatase/Vanadium-dependent haloperoxidase"/>
    <property type="match status" value="1"/>
</dbReference>
<evidence type="ECO:0000256" key="4">
    <source>
        <dbReference type="ARBA" id="ARBA00022801"/>
    </source>
</evidence>
<feature type="domain" description="Phosphatidic acid phosphatase type 2/haloperoxidase" evidence="8">
    <location>
        <begin position="93"/>
        <end position="207"/>
    </location>
</feature>
<dbReference type="InterPro" id="IPR036938">
    <property type="entry name" value="PAP2/HPO_sf"/>
</dbReference>
<dbReference type="RefSeq" id="WP_386835474.1">
    <property type="nucleotide sequence ID" value="NZ_JBHUNP010000001.1"/>
</dbReference>
<evidence type="ECO:0000256" key="2">
    <source>
        <dbReference type="ARBA" id="ARBA00022475"/>
    </source>
</evidence>
<keyword evidence="4" id="KW-0378">Hydrolase</keyword>
<keyword evidence="2" id="KW-1003">Cell membrane</keyword>
<dbReference type="Proteomes" id="UP001597521">
    <property type="component" value="Unassembled WGS sequence"/>
</dbReference>
<evidence type="ECO:0000256" key="7">
    <source>
        <dbReference type="SAM" id="Phobius"/>
    </source>
</evidence>
<comment type="subcellular location">
    <subcellularLocation>
        <location evidence="1">Cell membrane</location>
        <topology evidence="1">Multi-pass membrane protein</topology>
    </subcellularLocation>
</comment>
<feature type="transmembrane region" description="Helical" evidence="7">
    <location>
        <begin position="91"/>
        <end position="112"/>
    </location>
</feature>
<evidence type="ECO:0000259" key="8">
    <source>
        <dbReference type="SMART" id="SM00014"/>
    </source>
</evidence>
<evidence type="ECO:0000256" key="6">
    <source>
        <dbReference type="ARBA" id="ARBA00023136"/>
    </source>
</evidence>
<evidence type="ECO:0000256" key="1">
    <source>
        <dbReference type="ARBA" id="ARBA00004651"/>
    </source>
</evidence>
<protein>
    <submittedName>
        <fullName evidence="9">Phosphatase PAP2 family protein</fullName>
    </submittedName>
</protein>
<dbReference type="SMART" id="SM00014">
    <property type="entry name" value="acidPPc"/>
    <property type="match status" value="1"/>
</dbReference>
<gene>
    <name evidence="9" type="ORF">ACFSX5_18715</name>
</gene>
<keyword evidence="6 7" id="KW-0472">Membrane</keyword>
<evidence type="ECO:0000313" key="10">
    <source>
        <dbReference type="Proteomes" id="UP001597521"/>
    </source>
</evidence>
<feature type="transmembrane region" description="Helical" evidence="7">
    <location>
        <begin position="192"/>
        <end position="210"/>
    </location>
</feature>
<organism evidence="9 10">
    <name type="scientific">Devosia albogilva</name>
    <dbReference type="NCBI Taxonomy" id="429726"/>
    <lineage>
        <taxon>Bacteria</taxon>
        <taxon>Pseudomonadati</taxon>
        <taxon>Pseudomonadota</taxon>
        <taxon>Alphaproteobacteria</taxon>
        <taxon>Hyphomicrobiales</taxon>
        <taxon>Devosiaceae</taxon>
        <taxon>Devosia</taxon>
    </lineage>
</organism>
<keyword evidence="5 7" id="KW-1133">Transmembrane helix</keyword>
<evidence type="ECO:0000256" key="3">
    <source>
        <dbReference type="ARBA" id="ARBA00022692"/>
    </source>
</evidence>
<feature type="transmembrane region" description="Helical" evidence="7">
    <location>
        <begin position="56"/>
        <end position="79"/>
    </location>
</feature>
<evidence type="ECO:0000256" key="5">
    <source>
        <dbReference type="ARBA" id="ARBA00022989"/>
    </source>
</evidence>
<keyword evidence="3 7" id="KW-0812">Transmembrane</keyword>
<comment type="caution">
    <text evidence="9">The sequence shown here is derived from an EMBL/GenBank/DDBJ whole genome shotgun (WGS) entry which is preliminary data.</text>
</comment>
<accession>A0ABW5QQ44</accession>
<keyword evidence="10" id="KW-1185">Reference proteome</keyword>
<name>A0ABW5QQ44_9HYPH</name>